<gene>
    <name evidence="3" type="ORF">BST47_11995</name>
</gene>
<dbReference type="PANTHER" id="PTHR32125">
    <property type="entry name" value="2-C-METHYL-D-ERYTHRITOL 4-PHOSPHATE CYTIDYLYLTRANSFERASE, CHLOROPLASTIC"/>
    <property type="match status" value="1"/>
</dbReference>
<protein>
    <submittedName>
        <fullName evidence="3">4-diphosphocytidyl-2C-methyl-D-erythritol kinase</fullName>
    </submittedName>
</protein>
<reference evidence="3 4" key="1">
    <citation type="submission" date="2017-02" db="EMBL/GenBank/DDBJ databases">
        <title>The new phylogeny of genus Mycobacterium.</title>
        <authorList>
            <person name="Tortoli E."/>
            <person name="Trovato A."/>
            <person name="Cirillo D.M."/>
        </authorList>
    </citation>
    <scope>NUCLEOTIDE SEQUENCE [LARGE SCALE GENOMIC DNA]</scope>
    <source>
        <strain evidence="3 4">DSM 44338</strain>
    </source>
</reference>
<dbReference type="InterPro" id="IPR050088">
    <property type="entry name" value="IspD/TarI_cytidylyltransf_bact"/>
</dbReference>
<evidence type="ECO:0000313" key="4">
    <source>
        <dbReference type="Proteomes" id="UP000192411"/>
    </source>
</evidence>
<dbReference type="GO" id="GO:0016301">
    <property type="term" value="F:kinase activity"/>
    <property type="evidence" value="ECO:0007669"/>
    <property type="project" value="UniProtKB-KW"/>
</dbReference>
<evidence type="ECO:0000256" key="2">
    <source>
        <dbReference type="ARBA" id="ARBA00022695"/>
    </source>
</evidence>
<dbReference type="InterPro" id="IPR029044">
    <property type="entry name" value="Nucleotide-diphossugar_trans"/>
</dbReference>
<dbReference type="AlphaFoldDB" id="A0A1X0JS84"/>
<evidence type="ECO:0000313" key="3">
    <source>
        <dbReference type="EMBL" id="ORB65671.1"/>
    </source>
</evidence>
<dbReference type="Pfam" id="PF01128">
    <property type="entry name" value="IspD"/>
    <property type="match status" value="1"/>
</dbReference>
<dbReference type="GO" id="GO:0050518">
    <property type="term" value="F:2-C-methyl-D-erythritol 4-phosphate cytidylyltransferase activity"/>
    <property type="evidence" value="ECO:0007669"/>
    <property type="project" value="TreeGrafter"/>
</dbReference>
<dbReference type="Proteomes" id="UP000192411">
    <property type="component" value="Unassembled WGS sequence"/>
</dbReference>
<dbReference type="OrthoDB" id="9802561at2"/>
<dbReference type="InterPro" id="IPR034683">
    <property type="entry name" value="IspD/TarI"/>
</dbReference>
<keyword evidence="2" id="KW-0548">Nucleotidyltransferase</keyword>
<sequence>MELSAVVPLPVSVVDNPAAAFLSVGTEPPLARLVRSMLGTVEEPSRTVIATAASLVGDVRSALASEDLSAVHVEPVGGSARRADCLGVALEYLRRASFSTSHVLVHDIASPLAPADLAARVVEAMRGGGTVVMPALAVTDSVKTIDRHGSITATVDRSVLRAVQYPRGFTVDALAGLLERGASEDFDEIAVANDAAVPVTFVEGDPDAFRAELPEDAEFVEAILASRPSGA</sequence>
<dbReference type="RefSeq" id="WP_083125761.1">
    <property type="nucleotide sequence ID" value="NZ_MVIM01000005.1"/>
</dbReference>
<name>A0A1X0JS84_9MYCO</name>
<dbReference type="EMBL" id="MVIM01000005">
    <property type="protein sequence ID" value="ORB65671.1"/>
    <property type="molecule type" value="Genomic_DNA"/>
</dbReference>
<dbReference type="STRING" id="75922.BST47_11995"/>
<accession>A0A1X0JS84</accession>
<dbReference type="SUPFAM" id="SSF53448">
    <property type="entry name" value="Nucleotide-diphospho-sugar transferases"/>
    <property type="match status" value="1"/>
</dbReference>
<keyword evidence="1" id="KW-0808">Transferase</keyword>
<dbReference type="Gene3D" id="3.90.550.10">
    <property type="entry name" value="Spore Coat Polysaccharide Biosynthesis Protein SpsA, Chain A"/>
    <property type="match status" value="1"/>
</dbReference>
<keyword evidence="4" id="KW-1185">Reference proteome</keyword>
<comment type="caution">
    <text evidence="3">The sequence shown here is derived from an EMBL/GenBank/DDBJ whole genome shotgun (WGS) entry which is preliminary data.</text>
</comment>
<organism evidence="3 4">
    <name type="scientific">Mycolicibacterium tusciae</name>
    <dbReference type="NCBI Taxonomy" id="75922"/>
    <lineage>
        <taxon>Bacteria</taxon>
        <taxon>Bacillati</taxon>
        <taxon>Actinomycetota</taxon>
        <taxon>Actinomycetes</taxon>
        <taxon>Mycobacteriales</taxon>
        <taxon>Mycobacteriaceae</taxon>
        <taxon>Mycolicibacterium</taxon>
    </lineage>
</organism>
<evidence type="ECO:0000256" key="1">
    <source>
        <dbReference type="ARBA" id="ARBA00022679"/>
    </source>
</evidence>
<proteinExistence type="predicted"/>
<dbReference type="PANTHER" id="PTHR32125:SF4">
    <property type="entry name" value="2-C-METHYL-D-ERYTHRITOL 4-PHOSPHATE CYTIDYLYLTRANSFERASE, CHLOROPLASTIC"/>
    <property type="match status" value="1"/>
</dbReference>
<keyword evidence="3" id="KW-0418">Kinase</keyword>